<evidence type="ECO:0000259" key="2">
    <source>
        <dbReference type="PROSITE" id="PS51352"/>
    </source>
</evidence>
<dbReference type="Proteomes" id="UP000198836">
    <property type="component" value="Unassembled WGS sequence"/>
</dbReference>
<dbReference type="EMBL" id="FOJM01000002">
    <property type="protein sequence ID" value="SFA41303.1"/>
    <property type="molecule type" value="Genomic_DNA"/>
</dbReference>
<dbReference type="Pfam" id="PF08534">
    <property type="entry name" value="Redoxin"/>
    <property type="match status" value="1"/>
</dbReference>
<feature type="chain" id="PRO_5011606099" evidence="1">
    <location>
        <begin position="20"/>
        <end position="454"/>
    </location>
</feature>
<gene>
    <name evidence="3" type="ORF">SAMN04488511_102294</name>
</gene>
<dbReference type="AlphaFoldDB" id="A0A1I0SPE4"/>
<feature type="signal peptide" evidence="1">
    <location>
        <begin position="1"/>
        <end position="19"/>
    </location>
</feature>
<dbReference type="SUPFAM" id="SSF52833">
    <property type="entry name" value="Thioredoxin-like"/>
    <property type="match status" value="1"/>
</dbReference>
<dbReference type="InterPro" id="IPR013740">
    <property type="entry name" value="Redoxin"/>
</dbReference>
<name>A0A1I0SPE4_9SPHI</name>
<reference evidence="4" key="1">
    <citation type="submission" date="2016-10" db="EMBL/GenBank/DDBJ databases">
        <authorList>
            <person name="Varghese N."/>
            <person name="Submissions S."/>
        </authorList>
    </citation>
    <scope>NUCLEOTIDE SEQUENCE [LARGE SCALE GENOMIC DNA]</scope>
    <source>
        <strain evidence="4">DSM 18130</strain>
    </source>
</reference>
<dbReference type="InterPro" id="IPR050553">
    <property type="entry name" value="Thioredoxin_ResA/DsbE_sf"/>
</dbReference>
<dbReference type="Gene3D" id="3.40.30.10">
    <property type="entry name" value="Glutaredoxin"/>
    <property type="match status" value="1"/>
</dbReference>
<protein>
    <submittedName>
        <fullName evidence="3">Thioredoxin</fullName>
    </submittedName>
</protein>
<dbReference type="PANTHER" id="PTHR42852">
    <property type="entry name" value="THIOL:DISULFIDE INTERCHANGE PROTEIN DSBE"/>
    <property type="match status" value="1"/>
</dbReference>
<dbReference type="CDD" id="cd02966">
    <property type="entry name" value="TlpA_like_family"/>
    <property type="match status" value="1"/>
</dbReference>
<evidence type="ECO:0000313" key="4">
    <source>
        <dbReference type="Proteomes" id="UP000198836"/>
    </source>
</evidence>
<feature type="domain" description="Thioredoxin" evidence="2">
    <location>
        <begin position="39"/>
        <end position="196"/>
    </location>
</feature>
<sequence length="454" mass="50501">MKLKLCFLLWLCPFFGGYAQDNKLGVVSDIVGSGGSGEIKIGDRVPEVLIGGVSGWNGAGKGLVSLPLSAFRGKLLILDFWATWCSPCVAMIPKMEALQEEFKDRVQFLPVAYQSFKVVDDFYGKLRLQQGKQGLGPDRGFSLPMVTGDTVLVKLFPHQTLPHYVWIGPDGVLKAVTGMEAVSREHIKALLEGDVLDVKMKRDEQMRYDTGKPLFFEGSDWGDGFFRSQLSGYITDIGRGIYKDVEVQSGAGVRRITGRNLTMPELFRLAYKKGKKETVLEDGLGAELEPHLAGTDFLDWLRQGRAYCFELMVEEGFSNRAYALMQGQLRGFFPDVEVGLETRKVNALALVRTSAMDKIRTSGGQPAVALDRFGARLTSCLLSVFIERLQLPLQGIPLPVIDQTGYKGMVDLELTANMSSIEELNKALARYDLRFVEKTASVEMLVIRKRFKKI</sequence>
<dbReference type="PANTHER" id="PTHR42852:SF17">
    <property type="entry name" value="THIOREDOXIN-LIKE PROTEIN HI_1115"/>
    <property type="match status" value="1"/>
</dbReference>
<evidence type="ECO:0000313" key="3">
    <source>
        <dbReference type="EMBL" id="SFA41303.1"/>
    </source>
</evidence>
<dbReference type="PROSITE" id="PS51352">
    <property type="entry name" value="THIOREDOXIN_2"/>
    <property type="match status" value="1"/>
</dbReference>
<evidence type="ECO:0000256" key="1">
    <source>
        <dbReference type="SAM" id="SignalP"/>
    </source>
</evidence>
<dbReference type="InterPro" id="IPR036249">
    <property type="entry name" value="Thioredoxin-like_sf"/>
</dbReference>
<proteinExistence type="predicted"/>
<organism evidence="3 4">
    <name type="scientific">Pedobacter suwonensis</name>
    <dbReference type="NCBI Taxonomy" id="332999"/>
    <lineage>
        <taxon>Bacteria</taxon>
        <taxon>Pseudomonadati</taxon>
        <taxon>Bacteroidota</taxon>
        <taxon>Sphingobacteriia</taxon>
        <taxon>Sphingobacteriales</taxon>
        <taxon>Sphingobacteriaceae</taxon>
        <taxon>Pedobacter</taxon>
    </lineage>
</organism>
<dbReference type="InterPro" id="IPR013766">
    <property type="entry name" value="Thioredoxin_domain"/>
</dbReference>
<accession>A0A1I0SPE4</accession>
<keyword evidence="4" id="KW-1185">Reference proteome</keyword>
<keyword evidence="1" id="KW-0732">Signal</keyword>
<dbReference type="STRING" id="332999.SAMN04488511_102294"/>